<feature type="region of interest" description="Disordered" evidence="3">
    <location>
        <begin position="589"/>
        <end position="693"/>
    </location>
</feature>
<feature type="region of interest" description="Disordered" evidence="3">
    <location>
        <begin position="533"/>
        <end position="557"/>
    </location>
</feature>
<dbReference type="EMBL" id="KB007926">
    <property type="protein sequence ID" value="ELR20044.1"/>
    <property type="molecule type" value="Genomic_DNA"/>
</dbReference>
<evidence type="ECO:0000313" key="4">
    <source>
        <dbReference type="EMBL" id="ELR20044.1"/>
    </source>
</evidence>
<reference evidence="4 5" key="1">
    <citation type="journal article" date="2013" name="Genome Biol.">
        <title>Genome of Acanthamoeba castellanii highlights extensive lateral gene transfer and early evolution of tyrosine kinase signaling.</title>
        <authorList>
            <person name="Clarke M."/>
            <person name="Lohan A.J."/>
            <person name="Liu B."/>
            <person name="Lagkouvardos I."/>
            <person name="Roy S."/>
            <person name="Zafar N."/>
            <person name="Bertelli C."/>
            <person name="Schilde C."/>
            <person name="Kianianmomeni A."/>
            <person name="Burglin T.R."/>
            <person name="Frech C."/>
            <person name="Turcotte B."/>
            <person name="Kopec K.O."/>
            <person name="Synnott J.M."/>
            <person name="Choo C."/>
            <person name="Paponov I."/>
            <person name="Finkler A."/>
            <person name="Soon Heng Tan C."/>
            <person name="Hutchins A.P."/>
            <person name="Weinmeier T."/>
            <person name="Rattei T."/>
            <person name="Chu J.S."/>
            <person name="Gimenez G."/>
            <person name="Irimia M."/>
            <person name="Rigden D.J."/>
            <person name="Fitzpatrick D.A."/>
            <person name="Lorenzo-Morales J."/>
            <person name="Bateman A."/>
            <person name="Chiu C.H."/>
            <person name="Tang P."/>
            <person name="Hegemann P."/>
            <person name="Fromm H."/>
            <person name="Raoult D."/>
            <person name="Greub G."/>
            <person name="Miranda-Saavedra D."/>
            <person name="Chen N."/>
            <person name="Nash P."/>
            <person name="Ginger M.L."/>
            <person name="Horn M."/>
            <person name="Schaap P."/>
            <person name="Caler L."/>
            <person name="Loftus B."/>
        </authorList>
    </citation>
    <scope>NUCLEOTIDE SEQUENCE [LARGE SCALE GENOMIC DNA]</scope>
    <source>
        <strain evidence="4 5">Neff</strain>
    </source>
</reference>
<dbReference type="OrthoDB" id="676979at2759"/>
<sequence length="1197" mass="127479">MALPPPPAHLGAPPAPPVSVASRINRLSTPLPLRPSSFQAGLPSAGGSLSSPSLLSPASSPTLGRNLSSSASATTTPGTPPPPHSAALTSSSSSAAATSPLTSSVGYRRSVMGGSPLHSSGDTALLSGQAGRTARFSSSVSLLGSPSTPPPAGGTDDGQGNSGSGSGSASPASALSPTSSPRMSKRKSMFVNPFSRSSSSSPPPLSPKSSDAHPVTAASACSPLDSPKNRKTVVITPSSSSSSSPSSPSPSSFSYASSSSSSSPYYSSSSINSYTPVASPSSSSGVTTLNPLTVNSSVSPRKNNVQLLNITGGGGGGVIKEMSASLLKTLLGGDNAKYPVILDFSKGYLLANDYFVASCPDIIKEINLSHNQITECNSLSHLSKLKHLFLDNNKVSDISFEGLVSLKILSLMGNELEYLTSMSDLDKLEHLNLSGNKLTAGFHELAKLKSLLSLNLSNNNFNFTLRKFYSFLLLPLKKHTKLQSLAIGRGNPGANNIPNFRLWVIHELPQLKILDERPVEKSEVEEAAKLEATGQWADKDGDRLEKKGNWTAPAESTTRVVASHLNIGTAPAPEEPAAAQPRVVKRADHLNVGGGGDAVSAPGSPSMTDTPKVVVRRPDLNVTIGGDSSEDEGSSHGSGRKKKEKEKKDKGKKEKKGSGIKTTTVLGKKSSGNGTVRSRAGSETDDRDKWPTDPSILAKIASSLPVPASAAAAAQARPPSTDLTQGATAQRLSQQLTASQTQFVGGAQQQHQQPKQEEGSVETRIDYLRSFFLLDELSHTLCLFAQAAATPVWGATEFLHLNNQLKQLVVHTKVMYERVQQFLARYPFEEKRITDATVVVQNNIRGLVISVKQLNEAQARGGTVATAISAAKELALALFRMFNIVEEGAIPSTDETAADIQECARGVMKLIQIATGMSRELHIDQYSELLLQQSERLSHQLNIKIPTLQNPEVQRRAAASTGSINGSITKLIALSKQYQADPSPLLLQEIRHTAQTIATEFQSINSMVHTSRFASPLSPYDERVMYETSHQLLVEENNYVGIHEDAMLPNERQVLDHMKTMMQLAGEIKAVVSLKPVSTPHLMQLVLDMSSVGAATCHQLYVTAANYADRATREQLERYGRAIRYYSFLERIALCSLILNFAAPDVLHLSTSMKGQAFCTSNAIKMILLSALTQAPQLSGPKRHSGVNFDDLLSMLQ</sequence>
<keyword evidence="2" id="KW-0677">Repeat</keyword>
<dbReference type="RefSeq" id="XP_004342154.1">
    <property type="nucleotide sequence ID" value="XM_004342105.1"/>
</dbReference>
<feature type="region of interest" description="Disordered" evidence="3">
    <location>
        <begin position="741"/>
        <end position="760"/>
    </location>
</feature>
<feature type="compositionally biased region" description="Low complexity" evidence="3">
    <location>
        <begin position="40"/>
        <end position="61"/>
    </location>
</feature>
<dbReference type="InterPro" id="IPR050576">
    <property type="entry name" value="Cilia_flagella_integrity"/>
</dbReference>
<feature type="compositionally biased region" description="Gly residues" evidence="3">
    <location>
        <begin position="155"/>
        <end position="166"/>
    </location>
</feature>
<feature type="compositionally biased region" description="Low complexity" evidence="3">
    <location>
        <begin position="237"/>
        <end position="254"/>
    </location>
</feature>
<keyword evidence="1" id="KW-0433">Leucine-rich repeat</keyword>
<accession>L8H3G0</accession>
<feature type="compositionally biased region" description="Basic and acidic residues" evidence="3">
    <location>
        <begin position="680"/>
        <end position="691"/>
    </location>
</feature>
<gene>
    <name evidence="4" type="ORF">ACA1_113900</name>
</gene>
<dbReference type="GeneID" id="14920884"/>
<dbReference type="KEGG" id="acan:ACA1_113900"/>
<dbReference type="Gene3D" id="3.80.10.10">
    <property type="entry name" value="Ribonuclease Inhibitor"/>
    <property type="match status" value="2"/>
</dbReference>
<dbReference type="InterPro" id="IPR001611">
    <property type="entry name" value="Leu-rich_rpt"/>
</dbReference>
<keyword evidence="5" id="KW-1185">Reference proteome</keyword>
<feature type="compositionally biased region" description="Low complexity" evidence="3">
    <location>
        <begin position="167"/>
        <end position="181"/>
    </location>
</feature>
<feature type="compositionally biased region" description="Basic and acidic residues" evidence="3">
    <location>
        <begin position="537"/>
        <end position="548"/>
    </location>
</feature>
<dbReference type="Proteomes" id="UP000011083">
    <property type="component" value="Unassembled WGS sequence"/>
</dbReference>
<dbReference type="PROSITE" id="PS51450">
    <property type="entry name" value="LRR"/>
    <property type="match status" value="3"/>
</dbReference>
<dbReference type="SMR" id="L8H3G0"/>
<dbReference type="PANTHER" id="PTHR45973">
    <property type="entry name" value="PROTEIN PHOSPHATASE 1 REGULATORY SUBUNIT SDS22-RELATED"/>
    <property type="match status" value="1"/>
</dbReference>
<dbReference type="SUPFAM" id="SSF52058">
    <property type="entry name" value="L domain-like"/>
    <property type="match status" value="1"/>
</dbReference>
<dbReference type="VEuPathDB" id="AmoebaDB:ACA1_113900"/>
<dbReference type="Pfam" id="PF13855">
    <property type="entry name" value="LRR_8"/>
    <property type="match status" value="1"/>
</dbReference>
<dbReference type="InterPro" id="IPR032675">
    <property type="entry name" value="LRR_dom_sf"/>
</dbReference>
<evidence type="ECO:0000256" key="3">
    <source>
        <dbReference type="SAM" id="MobiDB-lite"/>
    </source>
</evidence>
<organism evidence="4 5">
    <name type="scientific">Acanthamoeba castellanii (strain ATCC 30010 / Neff)</name>
    <dbReference type="NCBI Taxonomy" id="1257118"/>
    <lineage>
        <taxon>Eukaryota</taxon>
        <taxon>Amoebozoa</taxon>
        <taxon>Discosea</taxon>
        <taxon>Longamoebia</taxon>
        <taxon>Centramoebida</taxon>
        <taxon>Acanthamoebidae</taxon>
        <taxon>Acanthamoeba</taxon>
    </lineage>
</organism>
<dbReference type="AlphaFoldDB" id="L8H3G0"/>
<feature type="region of interest" description="Disordered" evidence="3">
    <location>
        <begin position="1"/>
        <end position="254"/>
    </location>
</feature>
<feature type="compositionally biased region" description="Low complexity" evidence="3">
    <location>
        <begin position="137"/>
        <end position="146"/>
    </location>
</feature>
<evidence type="ECO:0000256" key="1">
    <source>
        <dbReference type="ARBA" id="ARBA00022614"/>
    </source>
</evidence>
<dbReference type="STRING" id="1257118.L8H3G0"/>
<dbReference type="PANTHER" id="PTHR45973:SF35">
    <property type="entry name" value="LEUCINE-RICH REPEAT-CONTAINING PROTEIN 43"/>
    <property type="match status" value="1"/>
</dbReference>
<feature type="compositionally biased region" description="Low complexity" evidence="3">
    <location>
        <begin position="85"/>
        <end position="104"/>
    </location>
</feature>
<proteinExistence type="predicted"/>
<evidence type="ECO:0000313" key="5">
    <source>
        <dbReference type="Proteomes" id="UP000011083"/>
    </source>
</evidence>
<feature type="compositionally biased region" description="Polar residues" evidence="3">
    <location>
        <begin position="662"/>
        <end position="676"/>
    </location>
</feature>
<feature type="compositionally biased region" description="Low complexity" evidence="3">
    <location>
        <begin position="68"/>
        <end position="77"/>
    </location>
</feature>
<feature type="compositionally biased region" description="Pro residues" evidence="3">
    <location>
        <begin position="1"/>
        <end position="17"/>
    </location>
</feature>
<feature type="compositionally biased region" description="Low complexity" evidence="3">
    <location>
        <begin position="741"/>
        <end position="753"/>
    </location>
</feature>
<evidence type="ECO:0000256" key="2">
    <source>
        <dbReference type="ARBA" id="ARBA00022737"/>
    </source>
</evidence>
<name>L8H3G0_ACACF</name>
<protein>
    <submittedName>
        <fullName evidence="4">Leucine rich repeat domain containing protein</fullName>
    </submittedName>
</protein>